<proteinExistence type="predicted"/>
<evidence type="ECO:0000313" key="3">
    <source>
        <dbReference type="Proteomes" id="UP001519460"/>
    </source>
</evidence>
<gene>
    <name evidence="2" type="ORF">BaRGS_00011446</name>
</gene>
<protein>
    <submittedName>
        <fullName evidence="2">Uncharacterized protein</fullName>
    </submittedName>
</protein>
<evidence type="ECO:0000256" key="1">
    <source>
        <dbReference type="SAM" id="MobiDB-lite"/>
    </source>
</evidence>
<accession>A0ABD0LCV0</accession>
<evidence type="ECO:0000313" key="2">
    <source>
        <dbReference type="EMBL" id="KAK7497402.1"/>
    </source>
</evidence>
<keyword evidence="3" id="KW-1185">Reference proteome</keyword>
<organism evidence="2 3">
    <name type="scientific">Batillaria attramentaria</name>
    <dbReference type="NCBI Taxonomy" id="370345"/>
    <lineage>
        <taxon>Eukaryota</taxon>
        <taxon>Metazoa</taxon>
        <taxon>Spiralia</taxon>
        <taxon>Lophotrochozoa</taxon>
        <taxon>Mollusca</taxon>
        <taxon>Gastropoda</taxon>
        <taxon>Caenogastropoda</taxon>
        <taxon>Sorbeoconcha</taxon>
        <taxon>Cerithioidea</taxon>
        <taxon>Batillariidae</taxon>
        <taxon>Batillaria</taxon>
    </lineage>
</organism>
<dbReference type="EMBL" id="JACVVK020000059">
    <property type="protein sequence ID" value="KAK7497402.1"/>
    <property type="molecule type" value="Genomic_DNA"/>
</dbReference>
<comment type="caution">
    <text evidence="2">The sequence shown here is derived from an EMBL/GenBank/DDBJ whole genome shotgun (WGS) entry which is preliminary data.</text>
</comment>
<name>A0ABD0LCV0_9CAEN</name>
<sequence>MPGSRVFLAELTSIYRATYPTAAAFPPTPGKKRPDGAVKEGGGGPDSVTKAVLSGSTTSPLFMIRRRLVSDTNFARPAQFLSAKELWSIFATVTGVG</sequence>
<dbReference type="Proteomes" id="UP001519460">
    <property type="component" value="Unassembled WGS sequence"/>
</dbReference>
<feature type="region of interest" description="Disordered" evidence="1">
    <location>
        <begin position="24"/>
        <end position="51"/>
    </location>
</feature>
<dbReference type="AlphaFoldDB" id="A0ABD0LCV0"/>
<reference evidence="2 3" key="1">
    <citation type="journal article" date="2023" name="Sci. Data">
        <title>Genome assembly of the Korean intertidal mud-creeper Batillaria attramentaria.</title>
        <authorList>
            <person name="Patra A.K."/>
            <person name="Ho P.T."/>
            <person name="Jun S."/>
            <person name="Lee S.J."/>
            <person name="Kim Y."/>
            <person name="Won Y.J."/>
        </authorList>
    </citation>
    <scope>NUCLEOTIDE SEQUENCE [LARGE SCALE GENOMIC DNA]</scope>
    <source>
        <strain evidence="2">Wonlab-2016</strain>
    </source>
</reference>